<sequence length="91" mass="10314">MPSPLENAVETLIDVFHKYAAKDGAPTMSRSEILTMFQKEMPGYVSVRNFTLMSNMDMNNDGDVDFLEFIIVFSSLTIVCNQCFVEHLKKA</sequence>
<dbReference type="GO" id="GO:0048306">
    <property type="term" value="F:calcium-dependent protein binding"/>
    <property type="evidence" value="ECO:0007669"/>
    <property type="project" value="TreeGrafter"/>
</dbReference>
<keyword evidence="6" id="KW-1185">Reference proteome</keyword>
<feature type="transmembrane region" description="Helical" evidence="3">
    <location>
        <begin position="66"/>
        <end position="85"/>
    </location>
</feature>
<keyword evidence="3" id="KW-0472">Membrane</keyword>
<evidence type="ECO:0000259" key="4">
    <source>
        <dbReference type="SMART" id="SM01394"/>
    </source>
</evidence>
<evidence type="ECO:0000313" key="6">
    <source>
        <dbReference type="Proteomes" id="UP000694388"/>
    </source>
</evidence>
<dbReference type="PANTHER" id="PTHR11639:SF134">
    <property type="entry name" value="PROTEIN S100-A1-RELATED"/>
    <property type="match status" value="1"/>
</dbReference>
<dbReference type="GeneTree" id="ENSGT01140000283125"/>
<dbReference type="SUPFAM" id="SSF47473">
    <property type="entry name" value="EF-hand"/>
    <property type="match status" value="1"/>
</dbReference>
<evidence type="ECO:0000256" key="2">
    <source>
        <dbReference type="ARBA" id="ARBA00022837"/>
    </source>
</evidence>
<dbReference type="Ensembl" id="ENSEBUT00000023795.1">
    <property type="protein sequence ID" value="ENSEBUP00000023219.1"/>
    <property type="gene ID" value="ENSEBUG00000014299.1"/>
</dbReference>
<dbReference type="InterPro" id="IPR011992">
    <property type="entry name" value="EF-hand-dom_pair"/>
</dbReference>
<dbReference type="Gene3D" id="1.10.238.10">
    <property type="entry name" value="EF-hand"/>
    <property type="match status" value="1"/>
</dbReference>
<dbReference type="InterPro" id="IPR018247">
    <property type="entry name" value="EF_Hand_1_Ca_BS"/>
</dbReference>
<dbReference type="PROSITE" id="PS00018">
    <property type="entry name" value="EF_HAND_1"/>
    <property type="match status" value="1"/>
</dbReference>
<keyword evidence="2" id="KW-0106">Calcium</keyword>
<dbReference type="OMA" id="FQKEMPG"/>
<evidence type="ECO:0000256" key="3">
    <source>
        <dbReference type="SAM" id="Phobius"/>
    </source>
</evidence>
<dbReference type="Proteomes" id="UP000694388">
    <property type="component" value="Unplaced"/>
</dbReference>
<dbReference type="SMART" id="SM01394">
    <property type="entry name" value="S_100"/>
    <property type="match status" value="1"/>
</dbReference>
<dbReference type="AlphaFoldDB" id="A0A8C4R2K9"/>
<name>A0A8C4R2K9_EPTBU</name>
<evidence type="ECO:0000256" key="1">
    <source>
        <dbReference type="ARBA" id="ARBA00007323"/>
    </source>
</evidence>
<organism evidence="5 6">
    <name type="scientific">Eptatretus burgeri</name>
    <name type="common">Inshore hagfish</name>
    <dbReference type="NCBI Taxonomy" id="7764"/>
    <lineage>
        <taxon>Eukaryota</taxon>
        <taxon>Metazoa</taxon>
        <taxon>Chordata</taxon>
        <taxon>Craniata</taxon>
        <taxon>Vertebrata</taxon>
        <taxon>Cyclostomata</taxon>
        <taxon>Myxini</taxon>
        <taxon>Myxiniformes</taxon>
        <taxon>Myxinidae</taxon>
        <taxon>Eptatretinae</taxon>
        <taxon>Eptatretus</taxon>
    </lineage>
</organism>
<keyword evidence="3" id="KW-1133">Transmembrane helix</keyword>
<dbReference type="InterPro" id="IPR013787">
    <property type="entry name" value="S100_Ca-bd_sub"/>
</dbReference>
<reference evidence="5" key="1">
    <citation type="submission" date="2025-08" db="UniProtKB">
        <authorList>
            <consortium name="Ensembl"/>
        </authorList>
    </citation>
    <scope>IDENTIFICATION</scope>
</reference>
<keyword evidence="3" id="KW-0812">Transmembrane</keyword>
<dbReference type="Pfam" id="PF01023">
    <property type="entry name" value="S_100"/>
    <property type="match status" value="1"/>
</dbReference>
<feature type="domain" description="S100/CaBP-9k-type calcium binding subdomain" evidence="4">
    <location>
        <begin position="5"/>
        <end position="46"/>
    </location>
</feature>
<evidence type="ECO:0000313" key="5">
    <source>
        <dbReference type="Ensembl" id="ENSEBUP00000023219.1"/>
    </source>
</evidence>
<dbReference type="PANTHER" id="PTHR11639">
    <property type="entry name" value="S100 CALCIUM-BINDING PROTEIN"/>
    <property type="match status" value="1"/>
</dbReference>
<accession>A0A8C4R2K9</accession>
<proteinExistence type="inferred from homology"/>
<protein>
    <recommendedName>
        <fullName evidence="4">S100/CaBP-9k-type calcium binding subdomain domain-containing protein</fullName>
    </recommendedName>
</protein>
<reference evidence="5" key="2">
    <citation type="submission" date="2025-09" db="UniProtKB">
        <authorList>
            <consortium name="Ensembl"/>
        </authorList>
    </citation>
    <scope>IDENTIFICATION</scope>
</reference>
<comment type="similarity">
    <text evidence="1">Belongs to the S-100 family.</text>
</comment>
<dbReference type="GO" id="GO:0005509">
    <property type="term" value="F:calcium ion binding"/>
    <property type="evidence" value="ECO:0007669"/>
    <property type="project" value="TreeGrafter"/>
</dbReference>